<sequence length="412" mass="48627">MEAEGSKGGILIMWDSRNWRGTQVEMGQHSITYEFVSTQNSFTWYLTGVYAPYSREEKLACWEEISAVKELCGGPWVACGDFNTIRSMGERRGCNRITNVMTHFTIWIEEMELHDPHMSGGKFTWFRGVNHPSAARLDRFLFSMEWEESFKNIRQKLMPRAVSDHSPVTLECGDWEHKRSNFKFENWWLKVEGFKELVHSWWNEFTVEECPDYKLNVKLRMLKHKLKDWSKTKFREMTNKKNSLLEELAGIDLTMESRDLSEEEMMVRATIVVELENMAKNEEAKWRQKSRVLWLKQGDNNTKFFERMATAHRRFNTIDRLVVRGEEIVKPDEIKTAMVEFYKTLYSESESWRPGFDMIDCPTISQEEQDWLQRPFSEEEVLNVIKQCDGVKAPGPDGLTMSFFEVCWDTVK</sequence>
<dbReference type="Gene3D" id="3.60.10.10">
    <property type="entry name" value="Endonuclease/exonuclease/phosphatase"/>
    <property type="match status" value="1"/>
</dbReference>
<dbReference type="PANTHER" id="PTHR33710:SF71">
    <property type="entry name" value="ENDONUCLEASE_EXONUCLEASE_PHOSPHATASE DOMAIN-CONTAINING PROTEIN"/>
    <property type="match status" value="1"/>
</dbReference>
<dbReference type="GO" id="GO:0003824">
    <property type="term" value="F:catalytic activity"/>
    <property type="evidence" value="ECO:0007669"/>
    <property type="project" value="InterPro"/>
</dbReference>
<dbReference type="Pfam" id="PF03372">
    <property type="entry name" value="Exo_endo_phos"/>
    <property type="match status" value="1"/>
</dbReference>
<dbReference type="InterPro" id="IPR005135">
    <property type="entry name" value="Endo/exonuclease/phosphatase"/>
</dbReference>
<proteinExistence type="predicted"/>
<accession>M1BB34</accession>
<dbReference type="STRING" id="4113.M1BB34"/>
<dbReference type="EnsemblPlants" id="PGSC0003DMT400041222">
    <property type="protein sequence ID" value="PGSC0003DMT400041222"/>
    <property type="gene ID" value="PGSC0003DMG400015955"/>
</dbReference>
<evidence type="ECO:0000259" key="1">
    <source>
        <dbReference type="Pfam" id="PF03372"/>
    </source>
</evidence>
<reference evidence="2" key="2">
    <citation type="submission" date="2015-06" db="UniProtKB">
        <authorList>
            <consortium name="EnsemblPlants"/>
        </authorList>
    </citation>
    <scope>IDENTIFICATION</scope>
    <source>
        <strain evidence="2">DM1-3 516 R44</strain>
    </source>
</reference>
<dbReference type="eggNOG" id="KOG1075">
    <property type="taxonomic scope" value="Eukaryota"/>
</dbReference>
<dbReference type="InParanoid" id="M1BB34"/>
<dbReference type="Proteomes" id="UP000011115">
    <property type="component" value="Unassembled WGS sequence"/>
</dbReference>
<evidence type="ECO:0000313" key="3">
    <source>
        <dbReference type="Proteomes" id="UP000011115"/>
    </source>
</evidence>
<organism evidence="2 3">
    <name type="scientific">Solanum tuberosum</name>
    <name type="common">Potato</name>
    <dbReference type="NCBI Taxonomy" id="4113"/>
    <lineage>
        <taxon>Eukaryota</taxon>
        <taxon>Viridiplantae</taxon>
        <taxon>Streptophyta</taxon>
        <taxon>Embryophyta</taxon>
        <taxon>Tracheophyta</taxon>
        <taxon>Spermatophyta</taxon>
        <taxon>Magnoliopsida</taxon>
        <taxon>eudicotyledons</taxon>
        <taxon>Gunneridae</taxon>
        <taxon>Pentapetalae</taxon>
        <taxon>asterids</taxon>
        <taxon>lamiids</taxon>
        <taxon>Solanales</taxon>
        <taxon>Solanaceae</taxon>
        <taxon>Solanoideae</taxon>
        <taxon>Solaneae</taxon>
        <taxon>Solanum</taxon>
    </lineage>
</organism>
<dbReference type="ExpressionAtlas" id="M1BB34">
    <property type="expression patterns" value="baseline and differential"/>
</dbReference>
<keyword evidence="3" id="KW-1185">Reference proteome</keyword>
<dbReference type="InterPro" id="IPR036691">
    <property type="entry name" value="Endo/exonu/phosph_ase_sf"/>
</dbReference>
<reference evidence="3" key="1">
    <citation type="journal article" date="2011" name="Nature">
        <title>Genome sequence and analysis of the tuber crop potato.</title>
        <authorList>
            <consortium name="The Potato Genome Sequencing Consortium"/>
        </authorList>
    </citation>
    <scope>NUCLEOTIDE SEQUENCE [LARGE SCALE GENOMIC DNA]</scope>
    <source>
        <strain evidence="3">cv. DM1-3 516 R44</strain>
    </source>
</reference>
<dbReference type="OMA" id="TIWIEEM"/>
<dbReference type="AlphaFoldDB" id="M1BB34"/>
<dbReference type="SUPFAM" id="SSF56219">
    <property type="entry name" value="DNase I-like"/>
    <property type="match status" value="1"/>
</dbReference>
<dbReference type="Gramene" id="PGSC0003DMT400041222">
    <property type="protein sequence ID" value="PGSC0003DMT400041222"/>
    <property type="gene ID" value="PGSC0003DMG400015955"/>
</dbReference>
<feature type="domain" description="Endonuclease/exonuclease/phosphatase" evidence="1">
    <location>
        <begin position="46"/>
        <end position="165"/>
    </location>
</feature>
<dbReference type="HOGENOM" id="CLU_000680_36_0_1"/>
<protein>
    <recommendedName>
        <fullName evidence="1">Endonuclease/exonuclease/phosphatase domain-containing protein</fullName>
    </recommendedName>
</protein>
<name>M1BB34_SOLTU</name>
<evidence type="ECO:0000313" key="2">
    <source>
        <dbReference type="EnsemblPlants" id="PGSC0003DMT400041222"/>
    </source>
</evidence>
<dbReference type="PaxDb" id="4113-PGSC0003DMT400041222"/>
<dbReference type="PANTHER" id="PTHR33710">
    <property type="entry name" value="BNAC02G09200D PROTEIN"/>
    <property type="match status" value="1"/>
</dbReference>